<evidence type="ECO:0000313" key="1">
    <source>
        <dbReference type="EMBL" id="OTI57608.1"/>
    </source>
</evidence>
<evidence type="ECO:0000313" key="2">
    <source>
        <dbReference type="Proteomes" id="UP000194857"/>
    </source>
</evidence>
<dbReference type="Proteomes" id="UP000194857">
    <property type="component" value="Unassembled WGS sequence"/>
</dbReference>
<proteinExistence type="predicted"/>
<dbReference type="AlphaFoldDB" id="A0A241XLG5"/>
<sequence>MIEIYPSRLDGEPLERHPLARSTTIRAWLVDNVKNYSDQERPPISIGIIPAEVDRCEDLSDAQKRAHEELIHPSDWGARIIERGDVVRIYPEPHGTDPFTITAALFKGVQAAFRMLMPQLPGMPANPGQGESLADSSPRGNKVKLGDAIRDVAGRRLIYPDYILPPRRYFAGPREQWTEMMLCIGKGKFQIDEGGVKIGDTTFFALGAEASFQVFEPGQNVSGHPASVWWHSAPEVGASSTGNAGLELTEATSLTPNPSSTTFTFSGYNIIIPSGAGSFPSDWAPGTILRVEAMYPYTVTDGGGSTRDTISGDIAQLAFTAGMQIQVVGSNSGLYVVNTITSTTLTLNYDNGSPVNALQVGSGNAAIGLRGLRYRITSYSSNQITVERLTSAGATDPSWPGFSTLNSSISRVTVDTSNLQGGYRGPFPVCPPGEVTRIIEWDMFCPNGLVWIGSEGNMAPLGAYYTIEYRDMAIGGAWTSIDYSHTAQTLDQIGFTTQLTLPYAMRAEIRVRQRYPYGKNELEFRDTLQWYGLRSRLNAPSSYANVTTIGIRYRSSDRISAQTESRVSVEATRILPVRSGGVWLPEQATRDIAPYVIYQAKERGYTDDDIDLEEFDRLDAIWKSRGDKFDMIYDSTSITVKQILQEALAAGFSELTIKRGVISAARDEPRTLYGHMYTPQNMSQALKISKSAPSEDDYDGVDVEFVNSNGWIEDTIQCRLPEDVGRKVEKIKAAGITDRNRAYRYGMRRRMVQKYRRTNYTFSTELDALNSEYWDYVALADDVPGFGQSALLLGAVNTGSNWLLKSSEPFDWSAPGPYVVAIRRPDGTLSGPYSATRFDEYHLTVLSLDFTPDTSWDIEPPHLLFGTSTQYAYPALISSIDPDGFSGASVQAVNYDERVYTYDNASAPN</sequence>
<dbReference type="RefSeq" id="WP_052026207.1">
    <property type="nucleotide sequence ID" value="NZ_CAADLW010001262.1"/>
</dbReference>
<name>A0A241XLG5_PSEAI</name>
<organism evidence="1 2">
    <name type="scientific">Pseudomonas aeruginosa</name>
    <dbReference type="NCBI Taxonomy" id="287"/>
    <lineage>
        <taxon>Bacteria</taxon>
        <taxon>Pseudomonadati</taxon>
        <taxon>Pseudomonadota</taxon>
        <taxon>Gammaproteobacteria</taxon>
        <taxon>Pseudomonadales</taxon>
        <taxon>Pseudomonadaceae</taxon>
        <taxon>Pseudomonas</taxon>
    </lineage>
</organism>
<evidence type="ECO:0008006" key="3">
    <source>
        <dbReference type="Google" id="ProtNLM"/>
    </source>
</evidence>
<reference evidence="1 2" key="1">
    <citation type="submission" date="2017-05" db="EMBL/GenBank/DDBJ databases">
        <authorList>
            <person name="Song R."/>
            <person name="Chenine A.L."/>
            <person name="Ruprecht R.M."/>
        </authorList>
    </citation>
    <scope>NUCLEOTIDE SEQUENCE [LARGE SCALE GENOMIC DNA]</scope>
    <source>
        <strain evidence="1 2">S567_C10_BS</strain>
    </source>
</reference>
<dbReference type="NCBIfam" id="NF040662">
    <property type="entry name" value="attach_TipJ_rel"/>
    <property type="match status" value="1"/>
</dbReference>
<accession>A0A241XLG5</accession>
<protein>
    <recommendedName>
        <fullName evidence="3">Tip attachment protein J domain-containing protein</fullName>
    </recommendedName>
</protein>
<gene>
    <name evidence="1" type="ORF">CAZ10_25620</name>
</gene>
<dbReference type="EMBL" id="NFFZ01000016">
    <property type="protein sequence ID" value="OTI57608.1"/>
    <property type="molecule type" value="Genomic_DNA"/>
</dbReference>
<comment type="caution">
    <text evidence="1">The sequence shown here is derived from an EMBL/GenBank/DDBJ whole genome shotgun (WGS) entry which is preliminary data.</text>
</comment>